<evidence type="ECO:0000313" key="9">
    <source>
        <dbReference type="Proteomes" id="UP001209854"/>
    </source>
</evidence>
<gene>
    <name evidence="8" type="ORF">NX722_21760</name>
</gene>
<evidence type="ECO:0000313" key="8">
    <source>
        <dbReference type="EMBL" id="MCW7555204.1"/>
    </source>
</evidence>
<sequence length="301" mass="32575">MNTVLLFLLCSLIWGSTWFAITFQLGVNSLWSVFYRFLLAGVMLGAYCCLRTGFRRFSVSQHIRLFIQGACLCGISYWLLYESERYISSGLTAVLSTSVLYFNVMIRRLWLAKPAEAKVVAAGILGSVGVLLLMLPELDDQSIIDTAGKGMLEAILASLLLSFGCVACERNEEDNLPMLPTITLNMLYGSATVALIALAQGVVPEFSFSTEYIGSLVYLAVFGSVGALSSYVVLIRRIGSDRAAFIDVVYPVIALYLSSLVEGYQWSLMALLGVTFIGVGNTVVLKPSKTGSGEGLSGNQG</sequence>
<evidence type="ECO:0000256" key="4">
    <source>
        <dbReference type="ARBA" id="ARBA00022989"/>
    </source>
</evidence>
<dbReference type="EMBL" id="JAPFCC010000001">
    <property type="protein sequence ID" value="MCW7555204.1"/>
    <property type="molecule type" value="Genomic_DNA"/>
</dbReference>
<keyword evidence="3 6" id="KW-0812">Transmembrane</keyword>
<dbReference type="PANTHER" id="PTHR32322:SF2">
    <property type="entry name" value="EAMA DOMAIN-CONTAINING PROTEIN"/>
    <property type="match status" value="1"/>
</dbReference>
<feature type="transmembrane region" description="Helical" evidence="6">
    <location>
        <begin position="179"/>
        <end position="200"/>
    </location>
</feature>
<feature type="transmembrane region" description="Helical" evidence="6">
    <location>
        <begin position="212"/>
        <end position="234"/>
    </location>
</feature>
<evidence type="ECO:0000256" key="5">
    <source>
        <dbReference type="ARBA" id="ARBA00023136"/>
    </source>
</evidence>
<dbReference type="Proteomes" id="UP001209854">
    <property type="component" value="Unassembled WGS sequence"/>
</dbReference>
<comment type="subcellular location">
    <subcellularLocation>
        <location evidence="1">Membrane</location>
        <topology evidence="1">Multi-pass membrane protein</topology>
    </subcellularLocation>
</comment>
<comment type="similarity">
    <text evidence="2">Belongs to the EamA transporter family.</text>
</comment>
<dbReference type="InterPro" id="IPR037185">
    <property type="entry name" value="EmrE-like"/>
</dbReference>
<evidence type="ECO:0000259" key="7">
    <source>
        <dbReference type="Pfam" id="PF00892"/>
    </source>
</evidence>
<dbReference type="InterPro" id="IPR000620">
    <property type="entry name" value="EamA_dom"/>
</dbReference>
<keyword evidence="9" id="KW-1185">Reference proteome</keyword>
<feature type="transmembrane region" description="Helical" evidence="6">
    <location>
        <begin position="117"/>
        <end position="135"/>
    </location>
</feature>
<name>A0ABT3N0P8_9GAMM</name>
<evidence type="ECO:0000256" key="2">
    <source>
        <dbReference type="ARBA" id="ARBA00007362"/>
    </source>
</evidence>
<evidence type="ECO:0000256" key="3">
    <source>
        <dbReference type="ARBA" id="ARBA00022692"/>
    </source>
</evidence>
<feature type="transmembrane region" description="Helical" evidence="6">
    <location>
        <begin position="86"/>
        <end position="105"/>
    </location>
</feature>
<feature type="transmembrane region" description="Helical" evidence="6">
    <location>
        <begin position="29"/>
        <end position="50"/>
    </location>
</feature>
<keyword evidence="4 6" id="KW-1133">Transmembrane helix</keyword>
<feature type="transmembrane region" description="Helical" evidence="6">
    <location>
        <begin position="147"/>
        <end position="167"/>
    </location>
</feature>
<dbReference type="SUPFAM" id="SSF103481">
    <property type="entry name" value="Multidrug resistance efflux transporter EmrE"/>
    <property type="match status" value="2"/>
</dbReference>
<evidence type="ECO:0000256" key="6">
    <source>
        <dbReference type="SAM" id="Phobius"/>
    </source>
</evidence>
<dbReference type="PANTHER" id="PTHR32322">
    <property type="entry name" value="INNER MEMBRANE TRANSPORTER"/>
    <property type="match status" value="1"/>
</dbReference>
<dbReference type="RefSeq" id="WP_262564979.1">
    <property type="nucleotide sequence ID" value="NZ_JAPFCC010000001.1"/>
</dbReference>
<feature type="transmembrane region" description="Helical" evidence="6">
    <location>
        <begin position="266"/>
        <end position="285"/>
    </location>
</feature>
<organism evidence="8 9">
    <name type="scientific">Endozoicomonas gorgoniicola</name>
    <dbReference type="NCBI Taxonomy" id="1234144"/>
    <lineage>
        <taxon>Bacteria</taxon>
        <taxon>Pseudomonadati</taxon>
        <taxon>Pseudomonadota</taxon>
        <taxon>Gammaproteobacteria</taxon>
        <taxon>Oceanospirillales</taxon>
        <taxon>Endozoicomonadaceae</taxon>
        <taxon>Endozoicomonas</taxon>
    </lineage>
</organism>
<comment type="caution">
    <text evidence="8">The sequence shown here is derived from an EMBL/GenBank/DDBJ whole genome shotgun (WGS) entry which is preliminary data.</text>
</comment>
<proteinExistence type="inferred from homology"/>
<feature type="transmembrane region" description="Helical" evidence="6">
    <location>
        <begin position="62"/>
        <end position="80"/>
    </location>
</feature>
<protein>
    <submittedName>
        <fullName evidence="8">EamA family transporter</fullName>
    </submittedName>
</protein>
<reference evidence="8 9" key="1">
    <citation type="submission" date="2022-10" db="EMBL/GenBank/DDBJ databases">
        <title>High-quality genome sequences of two octocoral-associated bacteria, Endozoicomonas euniceicola EF212 and Endozoicomonas gorgoniicola PS125.</title>
        <authorList>
            <person name="Chiou Y.-J."/>
            <person name="Chen Y.-H."/>
        </authorList>
    </citation>
    <scope>NUCLEOTIDE SEQUENCE [LARGE SCALE GENOMIC DNA]</scope>
    <source>
        <strain evidence="8 9">PS125</strain>
    </source>
</reference>
<accession>A0ABT3N0P8</accession>
<keyword evidence="5 6" id="KW-0472">Membrane</keyword>
<dbReference type="InterPro" id="IPR050638">
    <property type="entry name" value="AA-Vitamin_Transporters"/>
</dbReference>
<feature type="domain" description="EamA" evidence="7">
    <location>
        <begin position="149"/>
        <end position="284"/>
    </location>
</feature>
<feature type="transmembrane region" description="Helical" evidence="6">
    <location>
        <begin position="243"/>
        <end position="260"/>
    </location>
</feature>
<evidence type="ECO:0000256" key="1">
    <source>
        <dbReference type="ARBA" id="ARBA00004141"/>
    </source>
</evidence>
<feature type="domain" description="EamA" evidence="7">
    <location>
        <begin position="3"/>
        <end position="134"/>
    </location>
</feature>
<dbReference type="Pfam" id="PF00892">
    <property type="entry name" value="EamA"/>
    <property type="match status" value="2"/>
</dbReference>